<dbReference type="PANTHER" id="PTHR32133">
    <property type="entry name" value="OS07G0120400 PROTEIN"/>
    <property type="match status" value="1"/>
</dbReference>
<dbReference type="EMBL" id="OZ075118">
    <property type="protein sequence ID" value="CAL5091838.1"/>
    <property type="molecule type" value="Genomic_DNA"/>
</dbReference>
<keyword evidence="2" id="KW-1185">Reference proteome</keyword>
<evidence type="ECO:0008006" key="3">
    <source>
        <dbReference type="Google" id="ProtNLM"/>
    </source>
</evidence>
<dbReference type="AlphaFoldDB" id="A0ABC9GBS4"/>
<organism evidence="1 2">
    <name type="scientific">Urochloa decumbens</name>
    <dbReference type="NCBI Taxonomy" id="240449"/>
    <lineage>
        <taxon>Eukaryota</taxon>
        <taxon>Viridiplantae</taxon>
        <taxon>Streptophyta</taxon>
        <taxon>Embryophyta</taxon>
        <taxon>Tracheophyta</taxon>
        <taxon>Spermatophyta</taxon>
        <taxon>Magnoliopsida</taxon>
        <taxon>Liliopsida</taxon>
        <taxon>Poales</taxon>
        <taxon>Poaceae</taxon>
        <taxon>PACMAD clade</taxon>
        <taxon>Panicoideae</taxon>
        <taxon>Panicodae</taxon>
        <taxon>Paniceae</taxon>
        <taxon>Melinidinae</taxon>
        <taxon>Urochloa</taxon>
    </lineage>
</organism>
<protein>
    <recommendedName>
        <fullName evidence="3">F-box domain-containing protein</fullName>
    </recommendedName>
</protein>
<accession>A0ABC9GBS4</accession>
<proteinExistence type="predicted"/>
<dbReference type="SUPFAM" id="SSF81383">
    <property type="entry name" value="F-box domain"/>
    <property type="match status" value="1"/>
</dbReference>
<name>A0ABC9GBS4_9POAL</name>
<dbReference type="PANTHER" id="PTHR32133:SF386">
    <property type="entry name" value="F-BOX DOMAIN-CONTAINING PROTEIN"/>
    <property type="match status" value="1"/>
</dbReference>
<sequence length="347" mass="38565">MAAPPPLPDVLVEEILVRHPPDDPASLLRAALACKRWARLVSGPGFRHRLRDFHRWAPMLGFLCDLRNEEDGGATSRFMPASTFRPRHADRRGWRTADVRHGRVLLYLMRSRFAPFRNVFSVWIPVTGELRELPKPPRPAESWGAAVLCGAGAANGECGHHPGCHSGPFRVVFVGTDSGGIFSCVYSSVDDAWMDAKILRYDLPAREVSVIERPPTCYDFQGRALLMSMEDGRLGFASVHYYGLRMWTREVGADGERRWAPTRAISLAKLLPTDALLAYPCLVAFADDVELLFVWTALGGLFLVNLKSGQVRSVVIGSDFYGIIPFVSYYVPGTTLLTFQIVSTSND</sequence>
<evidence type="ECO:0000313" key="1">
    <source>
        <dbReference type="EMBL" id="CAL5091838.1"/>
    </source>
</evidence>
<dbReference type="InterPro" id="IPR036047">
    <property type="entry name" value="F-box-like_dom_sf"/>
</dbReference>
<dbReference type="Proteomes" id="UP001497457">
    <property type="component" value="Chromosome 8b"/>
</dbReference>
<reference evidence="1 2" key="2">
    <citation type="submission" date="2024-10" db="EMBL/GenBank/DDBJ databases">
        <authorList>
            <person name="Ryan C."/>
        </authorList>
    </citation>
    <scope>NUCLEOTIDE SEQUENCE [LARGE SCALE GENOMIC DNA]</scope>
</reference>
<reference evidence="2" key="1">
    <citation type="submission" date="2024-06" db="EMBL/GenBank/DDBJ databases">
        <authorList>
            <person name="Ryan C."/>
        </authorList>
    </citation>
    <scope>NUCLEOTIDE SEQUENCE [LARGE SCALE GENOMIC DNA]</scope>
</reference>
<evidence type="ECO:0000313" key="2">
    <source>
        <dbReference type="Proteomes" id="UP001497457"/>
    </source>
</evidence>
<gene>
    <name evidence="1" type="ORF">URODEC1_LOCUS114583</name>
</gene>